<dbReference type="PROSITE" id="PS51220">
    <property type="entry name" value="NIDO"/>
    <property type="match status" value="1"/>
</dbReference>
<evidence type="ECO:0000259" key="8">
    <source>
        <dbReference type="PROSITE" id="PS51220"/>
    </source>
</evidence>
<evidence type="ECO:0000313" key="10">
    <source>
        <dbReference type="EMBL" id="CAF1282721.1"/>
    </source>
</evidence>
<keyword evidence="3" id="KW-1133">Transmembrane helix</keyword>
<name>A0A815CDP3_9BILA</name>
<gene>
    <name evidence="10" type="ORF">GPM918_LOCUS27633</name>
    <name evidence="11" type="ORF">SRO942_LOCUS27988</name>
</gene>
<evidence type="ECO:0000256" key="4">
    <source>
        <dbReference type="ARBA" id="ARBA00023136"/>
    </source>
</evidence>
<reference evidence="10" key="1">
    <citation type="submission" date="2021-02" db="EMBL/GenBank/DDBJ databases">
        <authorList>
            <person name="Nowell W R."/>
        </authorList>
    </citation>
    <scope>NUCLEOTIDE SEQUENCE</scope>
</reference>
<dbReference type="GO" id="GO:0016020">
    <property type="term" value="C:membrane"/>
    <property type="evidence" value="ECO:0007669"/>
    <property type="project" value="UniProtKB-SubCell"/>
</dbReference>
<feature type="domain" description="VWFD" evidence="9">
    <location>
        <begin position="633"/>
        <end position="852"/>
    </location>
</feature>
<evidence type="ECO:0000313" key="12">
    <source>
        <dbReference type="Proteomes" id="UP000663829"/>
    </source>
</evidence>
<dbReference type="OrthoDB" id="6236007at2759"/>
<accession>A0A815CDP3</accession>
<evidence type="ECO:0000256" key="3">
    <source>
        <dbReference type="ARBA" id="ARBA00022989"/>
    </source>
</evidence>
<dbReference type="InterPro" id="IPR014756">
    <property type="entry name" value="Ig_E-set"/>
</dbReference>
<dbReference type="Proteomes" id="UP000681722">
    <property type="component" value="Unassembled WGS sequence"/>
</dbReference>
<evidence type="ECO:0000259" key="9">
    <source>
        <dbReference type="PROSITE" id="PS51233"/>
    </source>
</evidence>
<proteinExistence type="predicted"/>
<evidence type="ECO:0000259" key="7">
    <source>
        <dbReference type="PROSITE" id="PS50856"/>
    </source>
</evidence>
<dbReference type="EMBL" id="CAJOBC010028634">
    <property type="protein sequence ID" value="CAF4079364.1"/>
    <property type="molecule type" value="Genomic_DNA"/>
</dbReference>
<organism evidence="10 12">
    <name type="scientific">Didymodactylos carnosus</name>
    <dbReference type="NCBI Taxonomy" id="1234261"/>
    <lineage>
        <taxon>Eukaryota</taxon>
        <taxon>Metazoa</taxon>
        <taxon>Spiralia</taxon>
        <taxon>Gnathifera</taxon>
        <taxon>Rotifera</taxon>
        <taxon>Eurotatoria</taxon>
        <taxon>Bdelloidea</taxon>
        <taxon>Philodinida</taxon>
        <taxon>Philodinidae</taxon>
        <taxon>Didymodactylos</taxon>
    </lineage>
</organism>
<dbReference type="InterPro" id="IPR003886">
    <property type="entry name" value="NIDO_dom"/>
</dbReference>
<dbReference type="AlphaFoldDB" id="A0A815CDP3"/>
<dbReference type="PROSITE" id="PS50856">
    <property type="entry name" value="AMOP"/>
    <property type="match status" value="1"/>
</dbReference>
<dbReference type="Pfam" id="PF03782">
    <property type="entry name" value="AMOP"/>
    <property type="match status" value="1"/>
</dbReference>
<protein>
    <submittedName>
        <fullName evidence="10">Uncharacterized protein</fullName>
    </submittedName>
</protein>
<dbReference type="InterPro" id="IPR005533">
    <property type="entry name" value="AMOP_dom"/>
</dbReference>
<dbReference type="PROSITE" id="PS51233">
    <property type="entry name" value="VWFD"/>
    <property type="match status" value="1"/>
</dbReference>
<keyword evidence="2" id="KW-0812">Transmembrane</keyword>
<evidence type="ECO:0000256" key="1">
    <source>
        <dbReference type="ARBA" id="ARBA00004370"/>
    </source>
</evidence>
<feature type="signal peptide" evidence="6">
    <location>
        <begin position="1"/>
        <end position="17"/>
    </location>
</feature>
<evidence type="ECO:0000256" key="2">
    <source>
        <dbReference type="ARBA" id="ARBA00022692"/>
    </source>
</evidence>
<evidence type="ECO:0000256" key="5">
    <source>
        <dbReference type="ARBA" id="ARBA00023157"/>
    </source>
</evidence>
<dbReference type="SMART" id="SM00539">
    <property type="entry name" value="NIDO"/>
    <property type="match status" value="1"/>
</dbReference>
<comment type="subcellular location">
    <subcellularLocation>
        <location evidence="1">Membrane</location>
    </subcellularLocation>
</comment>
<dbReference type="EMBL" id="CAJNOQ010011684">
    <property type="protein sequence ID" value="CAF1282721.1"/>
    <property type="molecule type" value="Genomic_DNA"/>
</dbReference>
<feature type="domain" description="NIDO" evidence="8">
    <location>
        <begin position="102"/>
        <end position="247"/>
    </location>
</feature>
<evidence type="ECO:0000256" key="6">
    <source>
        <dbReference type="SAM" id="SignalP"/>
    </source>
</evidence>
<dbReference type="SUPFAM" id="SSF81296">
    <property type="entry name" value="E set domains"/>
    <property type="match status" value="1"/>
</dbReference>
<dbReference type="InterPro" id="IPR051495">
    <property type="entry name" value="Epithelial_Barrier/Signaling"/>
</dbReference>
<sequence>MAYWLNLYFLVLTSVLTINSQIQIPQNFIPFGVDQGDRTLARPIDTISSSIPIKIRFPYFNEKYDIIHIYSSGLILFGNRTYVLPHISPGPFPLKDFICVAPYWADTDQTVDPTSDIFYREIDDTSMLRTITEMVKTGFPTLVSHTMLWAYVVTWYKVPPGHGWSTPRNTFQAIITTNGIYSFTIFTYHKLEWSAGAWGGYPQVGFNAGDQQNYYTIEKSFSANIQSIVNDSNIGVRGQFIFHTTGDIGNVECNTIDGLLVSPYRGLTFGGYDFRLYGICFNETSYIVEIDNHIVDACQISLMYIVCTMPMLYDGPTLLIKLYNSNRTLIASTEFIVEIPPDNSVIQSMLLENNKFDGNIININDEDTLILNFKKNSLTLKQRFDIILYYYYAKFDNNNELSNISSTQIELGNNVNLSAIGNFAVNLTSALSLVRVAELKDVSEFISLAFHTLGTEIWRLTLSLVLDRKKLTESTEDCKRWHSEQANPEGYIEQIPTCFCRVPSTGRDPFPNPLPGGTFQIDSGCDFHKDLDKTCAYHQGARGCYRGQQKQRGPGAQCCYDSNGRWINNPKNGGGTLDVQAPTGSLLQILKHHRVDVAPFYWCCKGGGQASELCQLYFEKRPAGKCENEILPIPAGGNGDPHFLTLDGTNYTFNGYGEYVLLNIENILEVQVRLAPIASDELENQATSIVAFVIKNKNYARVQFELFQSLKLVEIRVNNRLIESSIFQTSHNNDDNDDTLSQMLWMMGKTVKFDNDNVAITQLNLTIFKIQYSNQINFIIDIRKQYDFLNIITILSQTLKEKCKGLLGNIDKDQTNDLMFSNGTILTSADINDEHIIFKFGESWRTTSDMSLFYYIANDNHGKHQNLKYRPIFKSELFQKYQNSARLTVARQTCEVLSSTQQKEQCIYDILITNDTTMLELHQDFHTSVDDWKEYAELVEQELKPGSARLSSHFSLITFMLIITQQLLTRLLKSVSSI</sequence>
<feature type="domain" description="AMOP" evidence="7">
    <location>
        <begin position="470"/>
        <end position="621"/>
    </location>
</feature>
<dbReference type="SMART" id="SM00723">
    <property type="entry name" value="AMOP"/>
    <property type="match status" value="1"/>
</dbReference>
<keyword evidence="4" id="KW-0472">Membrane</keyword>
<dbReference type="PANTHER" id="PTHR13802">
    <property type="entry name" value="MUCIN 4-RELATED"/>
    <property type="match status" value="1"/>
</dbReference>
<keyword evidence="12" id="KW-1185">Reference proteome</keyword>
<evidence type="ECO:0000313" key="11">
    <source>
        <dbReference type="EMBL" id="CAF4079364.1"/>
    </source>
</evidence>
<comment type="caution">
    <text evidence="10">The sequence shown here is derived from an EMBL/GenBank/DDBJ whole genome shotgun (WGS) entry which is preliminary data.</text>
</comment>
<keyword evidence="5" id="KW-1015">Disulfide bond</keyword>
<dbReference type="PANTHER" id="PTHR13802:SF52">
    <property type="entry name" value="MUCIN-4"/>
    <property type="match status" value="1"/>
</dbReference>
<dbReference type="Pfam" id="PF06119">
    <property type="entry name" value="NIDO"/>
    <property type="match status" value="1"/>
</dbReference>
<dbReference type="GO" id="GO:0007160">
    <property type="term" value="P:cell-matrix adhesion"/>
    <property type="evidence" value="ECO:0007669"/>
    <property type="project" value="InterPro"/>
</dbReference>
<feature type="chain" id="PRO_5036227076" evidence="6">
    <location>
        <begin position="18"/>
        <end position="978"/>
    </location>
</feature>
<dbReference type="Pfam" id="PF00094">
    <property type="entry name" value="VWD"/>
    <property type="match status" value="1"/>
</dbReference>
<keyword evidence="6" id="KW-0732">Signal</keyword>
<dbReference type="Proteomes" id="UP000663829">
    <property type="component" value="Unassembled WGS sequence"/>
</dbReference>
<dbReference type="InterPro" id="IPR001846">
    <property type="entry name" value="VWF_type-D"/>
</dbReference>